<dbReference type="InterPro" id="IPR000182">
    <property type="entry name" value="GNAT_dom"/>
</dbReference>
<feature type="domain" description="N-acetyltransferase" evidence="3">
    <location>
        <begin position="5"/>
        <end position="147"/>
    </location>
</feature>
<dbReference type="SUPFAM" id="SSF55729">
    <property type="entry name" value="Acyl-CoA N-acyltransferases (Nat)"/>
    <property type="match status" value="1"/>
</dbReference>
<accession>A0A0R2KXD1</accession>
<name>A0A0R2KXD1_9LACO</name>
<comment type="caution">
    <text evidence="4">The sequence shown here is derived from an EMBL/GenBank/DDBJ whole genome shotgun (WGS) entry which is preliminary data.</text>
</comment>
<keyword evidence="1" id="KW-0808">Transferase</keyword>
<keyword evidence="2" id="KW-0012">Acyltransferase</keyword>
<evidence type="ECO:0000313" key="5">
    <source>
        <dbReference type="Proteomes" id="UP000051859"/>
    </source>
</evidence>
<evidence type="ECO:0000256" key="1">
    <source>
        <dbReference type="ARBA" id="ARBA00022679"/>
    </source>
</evidence>
<evidence type="ECO:0000259" key="3">
    <source>
        <dbReference type="PROSITE" id="PS51186"/>
    </source>
</evidence>
<gene>
    <name evidence="4" type="ORF">IV81_GL001601</name>
</gene>
<protein>
    <recommendedName>
        <fullName evidence="3">N-acetyltransferase domain-containing protein</fullName>
    </recommendedName>
</protein>
<evidence type="ECO:0000256" key="2">
    <source>
        <dbReference type="ARBA" id="ARBA00023315"/>
    </source>
</evidence>
<keyword evidence="5" id="KW-1185">Reference proteome</keyword>
<dbReference type="PROSITE" id="PS51186">
    <property type="entry name" value="GNAT"/>
    <property type="match status" value="1"/>
</dbReference>
<dbReference type="InterPro" id="IPR016181">
    <property type="entry name" value="Acyl_CoA_acyltransferase"/>
</dbReference>
<sequence>MFKINRLRQITDQELDRIMEIWIEGNVSAHDFISPVYWQNNKELVRKMIAVSTIYVITKNDDHIVGFAGIQKNYLAGIFIKKDFQNQGLGKELLNCIKLDYNELFLSVYNKNQSAKAFYLKNQFTRSTSQLDKATGEIETTMHWRKE</sequence>
<reference evidence="4 5" key="1">
    <citation type="journal article" date="2015" name="Genome Announc.">
        <title>Expanding the biotechnology potential of lactobacilli through comparative genomics of 213 strains and associated genera.</title>
        <authorList>
            <person name="Sun Z."/>
            <person name="Harris H.M."/>
            <person name="McCann A."/>
            <person name="Guo C."/>
            <person name="Argimon S."/>
            <person name="Zhang W."/>
            <person name="Yang X."/>
            <person name="Jeffery I.B."/>
            <person name="Cooney J.C."/>
            <person name="Kagawa T.F."/>
            <person name="Liu W."/>
            <person name="Song Y."/>
            <person name="Salvetti E."/>
            <person name="Wrobel A."/>
            <person name="Rasinkangas P."/>
            <person name="Parkhill J."/>
            <person name="Rea M.C."/>
            <person name="O'Sullivan O."/>
            <person name="Ritari J."/>
            <person name="Douillard F.P."/>
            <person name="Paul Ross R."/>
            <person name="Yang R."/>
            <person name="Briner A.E."/>
            <person name="Felis G.E."/>
            <person name="de Vos W.M."/>
            <person name="Barrangou R."/>
            <person name="Klaenhammer T.R."/>
            <person name="Caufield P.W."/>
            <person name="Cui Y."/>
            <person name="Zhang H."/>
            <person name="O'Toole P.W."/>
        </authorList>
    </citation>
    <scope>NUCLEOTIDE SEQUENCE [LARGE SCALE GENOMIC DNA]</scope>
    <source>
        <strain evidence="4 5">DSM 18001</strain>
    </source>
</reference>
<dbReference type="PATRIC" id="fig|331679.3.peg.1637"/>
<dbReference type="Proteomes" id="UP000051859">
    <property type="component" value="Unassembled WGS sequence"/>
</dbReference>
<dbReference type="EMBL" id="JQBX01000007">
    <property type="protein sequence ID" value="KRN94187.1"/>
    <property type="molecule type" value="Genomic_DNA"/>
</dbReference>
<organism evidence="4 5">
    <name type="scientific">Pediococcus stilesii</name>
    <dbReference type="NCBI Taxonomy" id="331679"/>
    <lineage>
        <taxon>Bacteria</taxon>
        <taxon>Bacillati</taxon>
        <taxon>Bacillota</taxon>
        <taxon>Bacilli</taxon>
        <taxon>Lactobacillales</taxon>
        <taxon>Lactobacillaceae</taxon>
        <taxon>Pediococcus</taxon>
    </lineage>
</organism>
<dbReference type="CDD" id="cd04301">
    <property type="entry name" value="NAT_SF"/>
    <property type="match status" value="1"/>
</dbReference>
<dbReference type="RefSeq" id="WP_057802613.1">
    <property type="nucleotide sequence ID" value="NZ_JQBX01000007.1"/>
</dbReference>
<proteinExistence type="predicted"/>
<dbReference type="GO" id="GO:0016747">
    <property type="term" value="F:acyltransferase activity, transferring groups other than amino-acyl groups"/>
    <property type="evidence" value="ECO:0007669"/>
    <property type="project" value="InterPro"/>
</dbReference>
<dbReference type="PANTHER" id="PTHR43800:SF1">
    <property type="entry name" value="PEPTIDYL-LYSINE N-ACETYLTRANSFERASE YJAB"/>
    <property type="match status" value="1"/>
</dbReference>
<dbReference type="PANTHER" id="PTHR43800">
    <property type="entry name" value="PEPTIDYL-LYSINE N-ACETYLTRANSFERASE YJAB"/>
    <property type="match status" value="1"/>
</dbReference>
<dbReference type="Gene3D" id="3.40.630.30">
    <property type="match status" value="1"/>
</dbReference>
<evidence type="ECO:0000313" key="4">
    <source>
        <dbReference type="EMBL" id="KRN94187.1"/>
    </source>
</evidence>
<dbReference type="STRING" id="331679.IV81_GL001601"/>
<dbReference type="AlphaFoldDB" id="A0A0R2KXD1"/>
<dbReference type="Pfam" id="PF13673">
    <property type="entry name" value="Acetyltransf_10"/>
    <property type="match status" value="1"/>
</dbReference>